<proteinExistence type="predicted"/>
<evidence type="ECO:0000313" key="9">
    <source>
        <dbReference type="EMBL" id="KAF4124442.1"/>
    </source>
</evidence>
<keyword evidence="9" id="KW-0687">Ribonucleoprotein</keyword>
<accession>A0A9P5D312</accession>
<keyword evidence="5" id="KW-0411">Iron-sulfur</keyword>
<feature type="compositionally biased region" description="Acidic residues" evidence="8">
    <location>
        <begin position="836"/>
        <end position="852"/>
    </location>
</feature>
<keyword evidence="4" id="KW-0408">Iron</keyword>
<organism evidence="9 10">
    <name type="scientific">Geosmithia morbida</name>
    <dbReference type="NCBI Taxonomy" id="1094350"/>
    <lineage>
        <taxon>Eukaryota</taxon>
        <taxon>Fungi</taxon>
        <taxon>Dikarya</taxon>
        <taxon>Ascomycota</taxon>
        <taxon>Pezizomycotina</taxon>
        <taxon>Sordariomycetes</taxon>
        <taxon>Hypocreomycetidae</taxon>
        <taxon>Hypocreales</taxon>
        <taxon>Bionectriaceae</taxon>
        <taxon>Geosmithia</taxon>
    </lineage>
</organism>
<dbReference type="PANTHER" id="PTHR13184:SF5">
    <property type="entry name" value="METHYLTRANSFERASE-LIKE PROTEIN 17, MITOCHONDRIAL"/>
    <property type="match status" value="1"/>
</dbReference>
<feature type="region of interest" description="Disordered" evidence="8">
    <location>
        <begin position="681"/>
        <end position="711"/>
    </location>
</feature>
<dbReference type="PANTHER" id="PTHR13184">
    <property type="entry name" value="37S RIBOSOMAL PROTEIN S22"/>
    <property type="match status" value="1"/>
</dbReference>
<sequence length="858" mass="96533">MLSARGALYAWPRQNVASQCLRRTLACKASLTPVRQLPAPRYQSRSLTTTHRTLHEAEAVAPAPQISDSTNSIDDIEQTVRDAKQRFRDTLPRDYLSEEEYTLYVRLYGPPLRETVPQDVGIDTHADMAQSPPRSAREGTILKELEGGEFEEITYEIPPEGHGEEESLQEGELAEEELTEHEMQTLEQAPANTSMEELQELLPDDQQRPNYIQAVARNQREADALQRLADDFERSRKEADQESAAAAAAAEKERREVEVKEDKAVESAESQSWPAEYEEEEVGVLPWEEELAQEQEDPDENYQRFHPYTVEGSFHGKSTEVTVPREELVLPVSDMLRRTHIDHVRTAAERSLGGAGLPLSSETLASHRNGHMGGVGLLATQRHMTEIEADAFMAGFMPGVYASTSAILREVRKRVGPQWLRSKLREGGGGGVSVLDAGSGGAGLIAWNQILRAEWELLKEEGSVGEHTEPPQGRKTVICGSDRLRSRLKELLDDTTFLPRMPDYEHSGEMRGPRLDGGGQQPQRKSFDIIIASHMLLREKESHRRQAILNNLWHLLKKDGGVLVIQEKGHPRGFEAVAHARHTMINSFMLPPSGEPRVAAEDFNATFHREPEPGQILAPCTTQGTCPMYVEPGKSNGRRDFCRFSQRFVRPAFNTKLLRKQSDNHGEVEFSYVAVQRGVSRPRSIPSGREATEAAHRGYEKSDTPPDMQTLPRMVLPTLKRKGHVTMDMCTPEGRIERWTVPKSFSKAAYHDARKSRWGDLWALGAKTRVERDVRHGQTDEMAKRQAGRSKKGRRSIAESLGDGPDGAAPQKKHKGPKSKKQKEVEMIMEIRRAEEEEVAEIEEEMAQEVEGDDRQRR</sequence>
<feature type="compositionally biased region" description="Basic and acidic residues" evidence="8">
    <location>
        <begin position="502"/>
        <end position="514"/>
    </location>
</feature>
<dbReference type="OrthoDB" id="421327at2759"/>
<dbReference type="GO" id="GO:0008168">
    <property type="term" value="F:methyltransferase activity"/>
    <property type="evidence" value="ECO:0007669"/>
    <property type="project" value="UniProtKB-KW"/>
</dbReference>
<feature type="compositionally biased region" description="Basic residues" evidence="8">
    <location>
        <begin position="811"/>
        <end position="821"/>
    </location>
</feature>
<evidence type="ECO:0000256" key="1">
    <source>
        <dbReference type="ARBA" id="ARBA00004173"/>
    </source>
</evidence>
<feature type="compositionally biased region" description="Acidic residues" evidence="8">
    <location>
        <begin position="166"/>
        <end position="179"/>
    </location>
</feature>
<evidence type="ECO:0000256" key="2">
    <source>
        <dbReference type="ARBA" id="ARBA00022723"/>
    </source>
</evidence>
<gene>
    <name evidence="9" type="ORF">GMORB2_5108</name>
</gene>
<dbReference type="GO" id="GO:0005763">
    <property type="term" value="C:mitochondrial small ribosomal subunit"/>
    <property type="evidence" value="ECO:0007669"/>
    <property type="project" value="TreeGrafter"/>
</dbReference>
<evidence type="ECO:0000256" key="7">
    <source>
        <dbReference type="ARBA" id="ARBA00045681"/>
    </source>
</evidence>
<dbReference type="InterPro" id="IPR029063">
    <property type="entry name" value="SAM-dependent_MTases_sf"/>
</dbReference>
<evidence type="ECO:0000256" key="3">
    <source>
        <dbReference type="ARBA" id="ARBA00022946"/>
    </source>
</evidence>
<feature type="region of interest" description="Disordered" evidence="8">
    <location>
        <begin position="156"/>
        <end position="184"/>
    </location>
</feature>
<dbReference type="GO" id="GO:0003735">
    <property type="term" value="F:structural constituent of ribosome"/>
    <property type="evidence" value="ECO:0007669"/>
    <property type="project" value="TreeGrafter"/>
</dbReference>
<reference evidence="9" key="1">
    <citation type="submission" date="2020-03" db="EMBL/GenBank/DDBJ databases">
        <title>Site-based positive gene gene selection in Geosmithia morbida across the United States reveals a broad range of putative effectors and factors for local host and environmental adapation.</title>
        <authorList>
            <person name="Onufrak A."/>
            <person name="Murdoch R.W."/>
            <person name="Gazis R."/>
            <person name="Huff M."/>
            <person name="Staton M."/>
            <person name="Klingeman W."/>
            <person name="Hadziabdic D."/>
        </authorList>
    </citation>
    <scope>NUCLEOTIDE SEQUENCE</scope>
    <source>
        <strain evidence="9">1262</strain>
    </source>
</reference>
<keyword evidence="6" id="KW-0496">Mitochondrion</keyword>
<dbReference type="GO" id="GO:0032259">
    <property type="term" value="P:methylation"/>
    <property type="evidence" value="ECO:0007669"/>
    <property type="project" value="UniProtKB-KW"/>
</dbReference>
<dbReference type="GO" id="GO:0046872">
    <property type="term" value="F:metal ion binding"/>
    <property type="evidence" value="ECO:0007669"/>
    <property type="project" value="UniProtKB-KW"/>
</dbReference>
<keyword evidence="3" id="KW-0809">Transit peptide</keyword>
<feature type="region of interest" description="Disordered" evidence="8">
    <location>
        <begin position="773"/>
        <end position="858"/>
    </location>
</feature>
<dbReference type="GO" id="GO:0006412">
    <property type="term" value="P:translation"/>
    <property type="evidence" value="ECO:0007669"/>
    <property type="project" value="InterPro"/>
</dbReference>
<dbReference type="EMBL" id="JAANYQ010000004">
    <property type="protein sequence ID" value="KAF4124442.1"/>
    <property type="molecule type" value="Genomic_DNA"/>
</dbReference>
<feature type="region of interest" description="Disordered" evidence="8">
    <location>
        <begin position="502"/>
        <end position="522"/>
    </location>
</feature>
<evidence type="ECO:0000256" key="4">
    <source>
        <dbReference type="ARBA" id="ARBA00023004"/>
    </source>
</evidence>
<evidence type="ECO:0000256" key="5">
    <source>
        <dbReference type="ARBA" id="ARBA00023014"/>
    </source>
</evidence>
<comment type="function">
    <text evidence="7">Mitochondrial ribosome (mitoribosome) assembly factor. Binds at the interface of the head and body domains of the mitochondrial small ribosomal subunit (mt-SSU), occluding the mRNA channel and preventing compaction of the head domain towards the body. Probable inactive methyltransferase: retains the characteristic folding and ability to bind S-adenosyl-L-methionine, but it probably lost its methyltransferase activity.</text>
</comment>
<keyword evidence="10" id="KW-1185">Reference proteome</keyword>
<dbReference type="GO" id="GO:0051536">
    <property type="term" value="F:iron-sulfur cluster binding"/>
    <property type="evidence" value="ECO:0007669"/>
    <property type="project" value="UniProtKB-KW"/>
</dbReference>
<dbReference type="Pfam" id="PF09243">
    <property type="entry name" value="Rsm22"/>
    <property type="match status" value="1"/>
</dbReference>
<feature type="compositionally biased region" description="Basic and acidic residues" evidence="8">
    <location>
        <begin position="822"/>
        <end position="835"/>
    </location>
</feature>
<dbReference type="InterPro" id="IPR015324">
    <property type="entry name" value="Ribosomal_Rsm22-like"/>
</dbReference>
<comment type="caution">
    <text evidence="9">The sequence shown here is derived from an EMBL/GenBank/DDBJ whole genome shotgun (WGS) entry which is preliminary data.</text>
</comment>
<name>A0A9P5D312_9HYPO</name>
<keyword evidence="9" id="KW-0808">Transferase</keyword>
<keyword evidence="2" id="KW-0479">Metal-binding</keyword>
<dbReference type="Proteomes" id="UP000749293">
    <property type="component" value="Unassembled WGS sequence"/>
</dbReference>
<feature type="compositionally biased region" description="Basic residues" evidence="8">
    <location>
        <begin position="786"/>
        <end position="795"/>
    </location>
</feature>
<keyword evidence="9" id="KW-0489">Methyltransferase</keyword>
<dbReference type="SUPFAM" id="SSF53335">
    <property type="entry name" value="S-adenosyl-L-methionine-dependent methyltransferases"/>
    <property type="match status" value="1"/>
</dbReference>
<feature type="compositionally biased region" description="Basic and acidic residues" evidence="8">
    <location>
        <begin position="250"/>
        <end position="266"/>
    </location>
</feature>
<dbReference type="RefSeq" id="XP_035323094.1">
    <property type="nucleotide sequence ID" value="XM_035467082.1"/>
</dbReference>
<feature type="compositionally biased region" description="Basic and acidic residues" evidence="8">
    <location>
        <begin position="690"/>
        <end position="704"/>
    </location>
</feature>
<feature type="compositionally biased region" description="Basic and acidic residues" evidence="8">
    <location>
        <begin position="773"/>
        <end position="784"/>
    </location>
</feature>
<dbReference type="InterPro" id="IPR052571">
    <property type="entry name" value="Mt_RNA_Methyltransferase"/>
</dbReference>
<evidence type="ECO:0000256" key="8">
    <source>
        <dbReference type="SAM" id="MobiDB-lite"/>
    </source>
</evidence>
<dbReference type="AlphaFoldDB" id="A0A9P5D312"/>
<protein>
    <submittedName>
        <fullName evidence="9">Ribosomal protein RSM22 (Predicted mitochondrial rRNA methylase)</fullName>
    </submittedName>
</protein>
<feature type="region of interest" description="Disordered" evidence="8">
    <location>
        <begin position="233"/>
        <end position="279"/>
    </location>
</feature>
<evidence type="ECO:0000256" key="6">
    <source>
        <dbReference type="ARBA" id="ARBA00023128"/>
    </source>
</evidence>
<comment type="subcellular location">
    <subcellularLocation>
        <location evidence="1">Mitochondrion</location>
    </subcellularLocation>
</comment>
<keyword evidence="9" id="KW-0689">Ribosomal protein</keyword>
<evidence type="ECO:0000313" key="10">
    <source>
        <dbReference type="Proteomes" id="UP000749293"/>
    </source>
</evidence>
<dbReference type="GeneID" id="55971336"/>